<evidence type="ECO:0000313" key="3">
    <source>
        <dbReference type="Proteomes" id="UP001341840"/>
    </source>
</evidence>
<dbReference type="EMBL" id="JASCZI010211482">
    <property type="protein sequence ID" value="MED6192759.1"/>
    <property type="molecule type" value="Genomic_DNA"/>
</dbReference>
<gene>
    <name evidence="2" type="ORF">PIB30_013141</name>
</gene>
<name>A0ABU6X625_9FABA</name>
<reference evidence="2 3" key="1">
    <citation type="journal article" date="2023" name="Plants (Basel)">
        <title>Bridging the Gap: Combining Genomics and Transcriptomics Approaches to Understand Stylosanthes scabra, an Orphan Legume from the Brazilian Caatinga.</title>
        <authorList>
            <person name="Ferreira-Neto J.R.C."/>
            <person name="da Silva M.D."/>
            <person name="Binneck E."/>
            <person name="de Melo N.F."/>
            <person name="da Silva R.H."/>
            <person name="de Melo A.L.T.M."/>
            <person name="Pandolfi V."/>
            <person name="Bustamante F.O."/>
            <person name="Brasileiro-Vidal A.C."/>
            <person name="Benko-Iseppon A.M."/>
        </authorList>
    </citation>
    <scope>NUCLEOTIDE SEQUENCE [LARGE SCALE GENOMIC DNA]</scope>
    <source>
        <tissue evidence="2">Leaves</tissue>
    </source>
</reference>
<evidence type="ECO:0000313" key="2">
    <source>
        <dbReference type="EMBL" id="MED6192759.1"/>
    </source>
</evidence>
<accession>A0ABU6X625</accession>
<sequence>MENINSSSQLSEELLNILKVNVEMNMDSFFANSEQSIGHPTEVSSAAPSSNNEAAPTPAANSNIPELMNRLFKLWMEKVVSIESKVDTFDAVAFACHGMLLQLLELAQSNRLGRENIVMAETPTVPVFVSPINDATNKSSDQTRLHVPSSVREPELSILTDSSVELVVPDSPEAETTPIILTQLDGRARTADAVARVHRLGGKGAYWTTGAAKTQHAGTSGVKRVHPMAESEMNDRTVLTEGPIYALDVSRTANSEIIRQRMMKKLIFRKQRNNASFENLNSDFDSWEYFVYLEGLPMGVHGDESPMWTLAWIMHSSGFARNVIGYMGTPDHIRMKISIGLTTAAPNTRVAYIESKSEMLWWRIKPSRQTQA</sequence>
<feature type="compositionally biased region" description="Low complexity" evidence="1">
    <location>
        <begin position="44"/>
        <end position="62"/>
    </location>
</feature>
<evidence type="ECO:0000256" key="1">
    <source>
        <dbReference type="SAM" id="MobiDB-lite"/>
    </source>
</evidence>
<dbReference type="Proteomes" id="UP001341840">
    <property type="component" value="Unassembled WGS sequence"/>
</dbReference>
<proteinExistence type="predicted"/>
<keyword evidence="3" id="KW-1185">Reference proteome</keyword>
<feature type="region of interest" description="Disordered" evidence="1">
    <location>
        <begin position="37"/>
        <end position="62"/>
    </location>
</feature>
<organism evidence="2 3">
    <name type="scientific">Stylosanthes scabra</name>
    <dbReference type="NCBI Taxonomy" id="79078"/>
    <lineage>
        <taxon>Eukaryota</taxon>
        <taxon>Viridiplantae</taxon>
        <taxon>Streptophyta</taxon>
        <taxon>Embryophyta</taxon>
        <taxon>Tracheophyta</taxon>
        <taxon>Spermatophyta</taxon>
        <taxon>Magnoliopsida</taxon>
        <taxon>eudicotyledons</taxon>
        <taxon>Gunneridae</taxon>
        <taxon>Pentapetalae</taxon>
        <taxon>rosids</taxon>
        <taxon>fabids</taxon>
        <taxon>Fabales</taxon>
        <taxon>Fabaceae</taxon>
        <taxon>Papilionoideae</taxon>
        <taxon>50 kb inversion clade</taxon>
        <taxon>dalbergioids sensu lato</taxon>
        <taxon>Dalbergieae</taxon>
        <taxon>Pterocarpus clade</taxon>
        <taxon>Stylosanthes</taxon>
    </lineage>
</organism>
<protein>
    <submittedName>
        <fullName evidence="2">Uncharacterized protein</fullName>
    </submittedName>
</protein>
<comment type="caution">
    <text evidence="2">The sequence shown here is derived from an EMBL/GenBank/DDBJ whole genome shotgun (WGS) entry which is preliminary data.</text>
</comment>